<dbReference type="InterPro" id="IPR000700">
    <property type="entry name" value="PAS-assoc_C"/>
</dbReference>
<dbReference type="PROSITE" id="PS50883">
    <property type="entry name" value="EAL"/>
    <property type="match status" value="1"/>
</dbReference>
<comment type="caution">
    <text evidence="16">The sequence shown here is derived from an EMBL/GenBank/DDBJ whole genome shotgun (WGS) entry which is preliminary data.</text>
</comment>
<evidence type="ECO:0000259" key="13">
    <source>
        <dbReference type="PROSITE" id="PS50883"/>
    </source>
</evidence>
<feature type="transmembrane region" description="Helical" evidence="10">
    <location>
        <begin position="332"/>
        <end position="349"/>
    </location>
</feature>
<dbReference type="InterPro" id="IPR029151">
    <property type="entry name" value="Sensor-like_sf"/>
</dbReference>
<dbReference type="InterPro" id="IPR052155">
    <property type="entry name" value="Biofilm_reg_signaling"/>
</dbReference>
<feature type="coiled-coil region" evidence="9">
    <location>
        <begin position="522"/>
        <end position="556"/>
    </location>
</feature>
<comment type="subcellular location">
    <subcellularLocation>
        <location evidence="1">Membrane</location>
    </subcellularLocation>
</comment>
<dbReference type="NCBIfam" id="TIGR00229">
    <property type="entry name" value="sensory_box"/>
    <property type="match status" value="2"/>
</dbReference>
<keyword evidence="3" id="KW-0808">Transferase</keyword>
<dbReference type="PANTHER" id="PTHR44757:SF2">
    <property type="entry name" value="BIOFILM ARCHITECTURE MAINTENANCE PROTEIN MBAA"/>
    <property type="match status" value="1"/>
</dbReference>
<evidence type="ECO:0000256" key="6">
    <source>
        <dbReference type="ARBA" id="ARBA00022840"/>
    </source>
</evidence>
<dbReference type="Gene3D" id="6.10.340.10">
    <property type="match status" value="1"/>
</dbReference>
<feature type="domain" description="PAC" evidence="12">
    <location>
        <begin position="636"/>
        <end position="688"/>
    </location>
</feature>
<dbReference type="SUPFAM" id="SSF55785">
    <property type="entry name" value="PYP-like sensor domain (PAS domain)"/>
    <property type="match status" value="2"/>
</dbReference>
<gene>
    <name evidence="16" type="ORF">A2527_03095</name>
</gene>
<keyword evidence="2" id="KW-0597">Phosphoprotein</keyword>
<keyword evidence="4" id="KW-0547">Nucleotide-binding</keyword>
<dbReference type="Pfam" id="PF00563">
    <property type="entry name" value="EAL"/>
    <property type="match status" value="1"/>
</dbReference>
<name>A0A1F6GG34_9PROT</name>
<dbReference type="SMART" id="SM00052">
    <property type="entry name" value="EAL"/>
    <property type="match status" value="1"/>
</dbReference>
<evidence type="ECO:0000256" key="10">
    <source>
        <dbReference type="SAM" id="Phobius"/>
    </source>
</evidence>
<feature type="domain" description="PAS" evidence="11">
    <location>
        <begin position="563"/>
        <end position="607"/>
    </location>
</feature>
<evidence type="ECO:0008006" key="18">
    <source>
        <dbReference type="Google" id="ProtNLM"/>
    </source>
</evidence>
<dbReference type="FunFam" id="3.30.70.270:FF:000001">
    <property type="entry name" value="Diguanylate cyclase domain protein"/>
    <property type="match status" value="1"/>
</dbReference>
<comment type="catalytic activity">
    <reaction evidence="8">
        <text>3',3'-c-di-GMP + H2O = 5'-phosphoguanylyl(3'-&gt;5')guanosine + H(+)</text>
        <dbReference type="Rhea" id="RHEA:24902"/>
        <dbReference type="ChEBI" id="CHEBI:15377"/>
        <dbReference type="ChEBI" id="CHEBI:15378"/>
        <dbReference type="ChEBI" id="CHEBI:58754"/>
        <dbReference type="ChEBI" id="CHEBI:58805"/>
        <dbReference type="EC" id="3.1.4.52"/>
    </reaction>
    <physiologicalReaction direction="left-to-right" evidence="8">
        <dbReference type="Rhea" id="RHEA:24903"/>
    </physiologicalReaction>
</comment>
<keyword evidence="10" id="KW-0472">Membrane</keyword>
<evidence type="ECO:0000256" key="4">
    <source>
        <dbReference type="ARBA" id="ARBA00022741"/>
    </source>
</evidence>
<protein>
    <recommendedName>
        <fullName evidence="18">Diguanylate cyclase</fullName>
    </recommendedName>
</protein>
<evidence type="ECO:0000256" key="2">
    <source>
        <dbReference type="ARBA" id="ARBA00022553"/>
    </source>
</evidence>
<keyword evidence="6" id="KW-0067">ATP-binding</keyword>
<dbReference type="PROSITE" id="PS50887">
    <property type="entry name" value="GGDEF"/>
    <property type="match status" value="1"/>
</dbReference>
<dbReference type="InterPro" id="IPR043128">
    <property type="entry name" value="Rev_trsase/Diguanyl_cyclase"/>
</dbReference>
<dbReference type="InterPro" id="IPR001610">
    <property type="entry name" value="PAC"/>
</dbReference>
<dbReference type="Proteomes" id="UP000178449">
    <property type="component" value="Unassembled WGS sequence"/>
</dbReference>
<evidence type="ECO:0000256" key="7">
    <source>
        <dbReference type="ARBA" id="ARBA00023012"/>
    </source>
</evidence>
<proteinExistence type="predicted"/>
<dbReference type="SUPFAM" id="SSF141868">
    <property type="entry name" value="EAL domain-like"/>
    <property type="match status" value="1"/>
</dbReference>
<keyword evidence="7" id="KW-0902">Two-component regulatory system</keyword>
<organism evidence="16 17">
    <name type="scientific">Candidatus Lambdaproteobacteria bacterium RIFOXYD2_FULL_50_16</name>
    <dbReference type="NCBI Taxonomy" id="1817772"/>
    <lineage>
        <taxon>Bacteria</taxon>
        <taxon>Pseudomonadati</taxon>
        <taxon>Pseudomonadota</taxon>
        <taxon>Candidatus Lambdaproteobacteria</taxon>
    </lineage>
</organism>
<dbReference type="InterPro" id="IPR000160">
    <property type="entry name" value="GGDEF_dom"/>
</dbReference>
<evidence type="ECO:0000256" key="3">
    <source>
        <dbReference type="ARBA" id="ARBA00022679"/>
    </source>
</evidence>
<dbReference type="GO" id="GO:0071732">
    <property type="term" value="P:cellular response to nitric oxide"/>
    <property type="evidence" value="ECO:0007669"/>
    <property type="project" value="UniProtKB-ARBA"/>
</dbReference>
<dbReference type="InterPro" id="IPR035965">
    <property type="entry name" value="PAS-like_dom_sf"/>
</dbReference>
<dbReference type="CDD" id="cd00130">
    <property type="entry name" value="PAS"/>
    <property type="match status" value="2"/>
</dbReference>
<dbReference type="PROSITE" id="PS50112">
    <property type="entry name" value="PAS"/>
    <property type="match status" value="2"/>
</dbReference>
<dbReference type="SUPFAM" id="SSF158472">
    <property type="entry name" value="HAMP domain-like"/>
    <property type="match status" value="1"/>
</dbReference>
<dbReference type="InterPro" id="IPR000014">
    <property type="entry name" value="PAS"/>
</dbReference>
<evidence type="ECO:0000256" key="8">
    <source>
        <dbReference type="ARBA" id="ARBA00051114"/>
    </source>
</evidence>
<dbReference type="InterPro" id="IPR029787">
    <property type="entry name" value="Nucleotide_cyclase"/>
</dbReference>
<dbReference type="Gene3D" id="3.30.450.20">
    <property type="entry name" value="PAS domain"/>
    <property type="match status" value="3"/>
</dbReference>
<feature type="domain" description="PAC" evidence="12">
    <location>
        <begin position="484"/>
        <end position="534"/>
    </location>
</feature>
<dbReference type="SMART" id="SM00086">
    <property type="entry name" value="PAC"/>
    <property type="match status" value="2"/>
</dbReference>
<dbReference type="GO" id="GO:0016301">
    <property type="term" value="F:kinase activity"/>
    <property type="evidence" value="ECO:0007669"/>
    <property type="project" value="UniProtKB-KW"/>
</dbReference>
<evidence type="ECO:0000259" key="11">
    <source>
        <dbReference type="PROSITE" id="PS50112"/>
    </source>
</evidence>
<dbReference type="FunFam" id="3.20.20.450:FF:000001">
    <property type="entry name" value="Cyclic di-GMP phosphodiesterase yahA"/>
    <property type="match status" value="1"/>
</dbReference>
<feature type="domain" description="GGDEF" evidence="15">
    <location>
        <begin position="720"/>
        <end position="853"/>
    </location>
</feature>
<dbReference type="GO" id="GO:0071111">
    <property type="term" value="F:cyclic-guanylate-specific phosphodiesterase activity"/>
    <property type="evidence" value="ECO:0007669"/>
    <property type="project" value="UniProtKB-EC"/>
</dbReference>
<dbReference type="PANTHER" id="PTHR44757">
    <property type="entry name" value="DIGUANYLATE CYCLASE DGCP"/>
    <property type="match status" value="1"/>
</dbReference>
<keyword evidence="10" id="KW-1133">Transmembrane helix</keyword>
<keyword evidence="5" id="KW-0418">Kinase</keyword>
<evidence type="ECO:0000259" key="14">
    <source>
        <dbReference type="PROSITE" id="PS50885"/>
    </source>
</evidence>
<dbReference type="PROSITE" id="PS50113">
    <property type="entry name" value="PAC"/>
    <property type="match status" value="2"/>
</dbReference>
<dbReference type="SMART" id="SM00091">
    <property type="entry name" value="PAS"/>
    <property type="match status" value="2"/>
</dbReference>
<evidence type="ECO:0000256" key="1">
    <source>
        <dbReference type="ARBA" id="ARBA00004370"/>
    </source>
</evidence>
<dbReference type="EMBL" id="MFNE01000006">
    <property type="protein sequence ID" value="OGG97058.1"/>
    <property type="molecule type" value="Genomic_DNA"/>
</dbReference>
<dbReference type="InterPro" id="IPR003660">
    <property type="entry name" value="HAMP_dom"/>
</dbReference>
<evidence type="ECO:0000256" key="5">
    <source>
        <dbReference type="ARBA" id="ARBA00022777"/>
    </source>
</evidence>
<dbReference type="STRING" id="1817772.A2527_03095"/>
<evidence type="ECO:0000313" key="17">
    <source>
        <dbReference type="Proteomes" id="UP000178449"/>
    </source>
</evidence>
<dbReference type="NCBIfam" id="TIGR00254">
    <property type="entry name" value="GGDEF"/>
    <property type="match status" value="1"/>
</dbReference>
<evidence type="ECO:0000313" key="16">
    <source>
        <dbReference type="EMBL" id="OGG97058.1"/>
    </source>
</evidence>
<accession>A0A1F6GG34</accession>
<dbReference type="Pfam" id="PF00990">
    <property type="entry name" value="GGDEF"/>
    <property type="match status" value="1"/>
</dbReference>
<keyword evidence="10" id="KW-0812">Transmembrane</keyword>
<dbReference type="PROSITE" id="PS50885">
    <property type="entry name" value="HAMP"/>
    <property type="match status" value="1"/>
</dbReference>
<evidence type="ECO:0000259" key="12">
    <source>
        <dbReference type="PROSITE" id="PS50113"/>
    </source>
</evidence>
<feature type="domain" description="EAL" evidence="13">
    <location>
        <begin position="862"/>
        <end position="1116"/>
    </location>
</feature>
<dbReference type="InterPro" id="IPR048760">
    <property type="entry name" value="VP0354-like_sensor_dom"/>
</dbReference>
<feature type="domain" description="PAS" evidence="11">
    <location>
        <begin position="407"/>
        <end position="477"/>
    </location>
</feature>
<dbReference type="GO" id="GO:0000160">
    <property type="term" value="P:phosphorelay signal transduction system"/>
    <property type="evidence" value="ECO:0007669"/>
    <property type="project" value="UniProtKB-KW"/>
</dbReference>
<evidence type="ECO:0000259" key="15">
    <source>
        <dbReference type="PROSITE" id="PS50887"/>
    </source>
</evidence>
<dbReference type="SMART" id="SM00267">
    <property type="entry name" value="GGDEF"/>
    <property type="match status" value="1"/>
</dbReference>
<reference evidence="16 17" key="1">
    <citation type="journal article" date="2016" name="Nat. Commun.">
        <title>Thousands of microbial genomes shed light on interconnected biogeochemical processes in an aquifer system.</title>
        <authorList>
            <person name="Anantharaman K."/>
            <person name="Brown C.T."/>
            <person name="Hug L.A."/>
            <person name="Sharon I."/>
            <person name="Castelle C.J."/>
            <person name="Probst A.J."/>
            <person name="Thomas B.C."/>
            <person name="Singh A."/>
            <person name="Wilkins M.J."/>
            <person name="Karaoz U."/>
            <person name="Brodie E.L."/>
            <person name="Williams K.H."/>
            <person name="Hubbard S.S."/>
            <person name="Banfield J.F."/>
        </authorList>
    </citation>
    <scope>NUCLEOTIDE SEQUENCE [LARGE SCALE GENOMIC DNA]</scope>
</reference>
<dbReference type="Pfam" id="PF13426">
    <property type="entry name" value="PAS_9"/>
    <property type="match status" value="2"/>
</dbReference>
<dbReference type="CDD" id="cd01948">
    <property type="entry name" value="EAL"/>
    <property type="match status" value="1"/>
</dbReference>
<dbReference type="GO" id="GO:0016020">
    <property type="term" value="C:membrane"/>
    <property type="evidence" value="ECO:0007669"/>
    <property type="project" value="UniProtKB-SubCell"/>
</dbReference>
<dbReference type="InterPro" id="IPR001633">
    <property type="entry name" value="EAL_dom"/>
</dbReference>
<feature type="domain" description="HAMP" evidence="14">
    <location>
        <begin position="350"/>
        <end position="402"/>
    </location>
</feature>
<evidence type="ECO:0000256" key="9">
    <source>
        <dbReference type="SAM" id="Coils"/>
    </source>
</evidence>
<dbReference type="SUPFAM" id="SSF55073">
    <property type="entry name" value="Nucleotide cyclase"/>
    <property type="match status" value="1"/>
</dbReference>
<dbReference type="CDD" id="cd01949">
    <property type="entry name" value="GGDEF"/>
    <property type="match status" value="1"/>
</dbReference>
<dbReference type="GO" id="GO:0005524">
    <property type="term" value="F:ATP binding"/>
    <property type="evidence" value="ECO:0007669"/>
    <property type="project" value="UniProtKB-KW"/>
</dbReference>
<sequence>MISGLRQKIVFGFTLIVLGIGGTLGWVIYQQAYQEIVEQSLSELRYHHDQVQLNTNNFLRLSRGNLNLLANTPPIQGIIRAKLGAGIDQKDHSSLQAWEDRLALIFKEFLEVNPEYLQVRYIGLANNGTELIQVKKQSGTIEIIKGDALQFKAEHPYLQEVAKLEKGQVYISEIDLKVENGQIVTPYQPTLRMATPVRDSQGKVFGLVVTNLDAHYFLQTIKNSVNERTQIYLFNSKNDYLIHPNKQMEFEHIIDPTSVSPNFPGFDMPPYPLVERLLGSKKQIVGLKQRVFFFDKINLQEGQNPLSLGLILESNREDLLFRLGQIERRNRIVGVLLLGLGIGLVFFFSRRLTQPLTEMCDTLNQFDPKLGELRFPSSYKDELGLLAKSFKSMTDDLVRHSRAIEEQEMQMTAVMATAIEAIVIMDQKGAVSLVNPAFEKLFGFPASQIVGRNINVIMPEEHSALHNRYIAKYLETGIGNVVGFTREMEAVNADGEHIPISLSVSEFSLRGVHYLTATIQDITERKRAEKELKEARDQLEVRVQQRTDELNNKVKEHIKALNELALAAKVFENTSEAILITNKNNQIVDANRAHHEITGYSREEILGLNPSVFQSGRHGEGFYQNMWSQLETEGSWSGEIWDRKKTGEIYPKWSTINKISDSRGEVVNYVAIFTDITEQKKSESQLKQLAFYDGLTSLPNRASFLEALEQALKQARRDKTRLAVMYLDLDHFKYINDSLGHKAGDELLAKASVLLGASIRESDLVARQGGDEFSVILPGIEHSEQVGRVAAKIIEELEKPIEIQGQEVFISASVGIALFPEDGQNPEQLIKNADTAMYGAKNAGKGTFHYYDPTMEAQVKNRLVLDALLRRAIEAKEFVLLYQPQVELKTGLVVGAEALVRWQDKERGLISPMEFIPLAEETGQIIPLGELILRQACQQNKNWADRGVVSIPVAVNISARQFHQGDLLTLLDQVLAETGLEPELLDLELTETLVMRDTKATIAQMQAIRARRIRLAIDDFGTGYSSLSYLKTFPINKLKIDRSFVIGIVENENDRMIAKALIDLSKNLKLTVIAEGVETEEQIEVLRELGCDLIQGYYYAKPLAPAEFEAYVYKMREIHDNLPKPS</sequence>
<dbReference type="InterPro" id="IPR035919">
    <property type="entry name" value="EAL_sf"/>
</dbReference>
<keyword evidence="9" id="KW-0175">Coiled coil</keyword>
<feature type="transmembrane region" description="Helical" evidence="10">
    <location>
        <begin position="9"/>
        <end position="29"/>
    </location>
</feature>
<dbReference type="AlphaFoldDB" id="A0A1F6GG34"/>
<dbReference type="Gene3D" id="3.30.70.270">
    <property type="match status" value="1"/>
</dbReference>
<dbReference type="SUPFAM" id="SSF103190">
    <property type="entry name" value="Sensory domain-like"/>
    <property type="match status" value="1"/>
</dbReference>
<dbReference type="Gene3D" id="3.20.20.450">
    <property type="entry name" value="EAL domain"/>
    <property type="match status" value="1"/>
</dbReference>
<dbReference type="Pfam" id="PF21623">
    <property type="entry name" value="HK_sensor_dom_bact"/>
    <property type="match status" value="1"/>
</dbReference>